<dbReference type="Proteomes" id="UP001178507">
    <property type="component" value="Unassembled WGS sequence"/>
</dbReference>
<protein>
    <recommendedName>
        <fullName evidence="4">Calcineurin-like phosphoesterase domain-containing protein</fullName>
    </recommendedName>
</protein>
<evidence type="ECO:0000313" key="5">
    <source>
        <dbReference type="EMBL" id="CAJ1387311.1"/>
    </source>
</evidence>
<evidence type="ECO:0000256" key="3">
    <source>
        <dbReference type="ARBA" id="ARBA00023211"/>
    </source>
</evidence>
<dbReference type="Gene3D" id="3.60.21.10">
    <property type="match status" value="1"/>
</dbReference>
<dbReference type="InterPro" id="IPR004843">
    <property type="entry name" value="Calcineurin-like_PHP"/>
</dbReference>
<reference evidence="5" key="1">
    <citation type="submission" date="2023-08" db="EMBL/GenBank/DDBJ databases">
        <authorList>
            <person name="Chen Y."/>
            <person name="Shah S."/>
            <person name="Dougan E. K."/>
            <person name="Thang M."/>
            <person name="Chan C."/>
        </authorList>
    </citation>
    <scope>NUCLEOTIDE SEQUENCE</scope>
</reference>
<feature type="non-terminal residue" evidence="5">
    <location>
        <position position="1"/>
    </location>
</feature>
<dbReference type="EMBL" id="CAUJNA010001502">
    <property type="protein sequence ID" value="CAJ1387311.1"/>
    <property type="molecule type" value="Genomic_DNA"/>
</dbReference>
<comment type="cofactor">
    <cofactor evidence="1">
        <name>Mn(2+)</name>
        <dbReference type="ChEBI" id="CHEBI:29035"/>
    </cofactor>
</comment>
<keyword evidence="6" id="KW-1185">Reference proteome</keyword>
<evidence type="ECO:0000259" key="4">
    <source>
        <dbReference type="Pfam" id="PF00149"/>
    </source>
</evidence>
<dbReference type="InterPro" id="IPR006186">
    <property type="entry name" value="Ser/Thr-sp_prot-phosphatase"/>
</dbReference>
<accession>A0AA36IIE8</accession>
<dbReference type="PANTHER" id="PTHR45668:SF5">
    <property type="entry name" value="SERINE_THREONINE-PROTEIN PHOSPHATASE 5"/>
    <property type="match status" value="1"/>
</dbReference>
<sequence>MAAFIAPARTLRPTARPSWAGPAPHVRSARPHADVSAYRTPLALGVAAALLKKNVRGRQRIPRRSVETPSYSTPKDAKEAMFFAKKLAEAFATGDALLPLEDTMGLLEDSITLLQSEPTLVRIEVPAGGHLNVVGDVHGQLWDFLSIFEENGWPSEENPYLFNGDFVDRGS</sequence>
<dbReference type="InterPro" id="IPR051134">
    <property type="entry name" value="PPP_phosphatase"/>
</dbReference>
<dbReference type="GO" id="GO:0046872">
    <property type="term" value="F:metal ion binding"/>
    <property type="evidence" value="ECO:0007669"/>
    <property type="project" value="UniProtKB-KW"/>
</dbReference>
<feature type="domain" description="Calcineurin-like phosphoesterase" evidence="4">
    <location>
        <begin position="133"/>
        <end position="170"/>
    </location>
</feature>
<keyword evidence="3" id="KW-0464">Manganese</keyword>
<dbReference type="InterPro" id="IPR029052">
    <property type="entry name" value="Metallo-depent_PP-like"/>
</dbReference>
<evidence type="ECO:0000256" key="2">
    <source>
        <dbReference type="ARBA" id="ARBA00022723"/>
    </source>
</evidence>
<proteinExistence type="predicted"/>
<dbReference type="GO" id="GO:0016787">
    <property type="term" value="F:hydrolase activity"/>
    <property type="evidence" value="ECO:0007669"/>
    <property type="project" value="InterPro"/>
</dbReference>
<dbReference type="SUPFAM" id="SSF56300">
    <property type="entry name" value="Metallo-dependent phosphatases"/>
    <property type="match status" value="1"/>
</dbReference>
<evidence type="ECO:0000313" key="6">
    <source>
        <dbReference type="Proteomes" id="UP001178507"/>
    </source>
</evidence>
<evidence type="ECO:0000256" key="1">
    <source>
        <dbReference type="ARBA" id="ARBA00001936"/>
    </source>
</evidence>
<keyword evidence="2" id="KW-0479">Metal-binding</keyword>
<dbReference type="PRINTS" id="PR00114">
    <property type="entry name" value="STPHPHTASE"/>
</dbReference>
<dbReference type="PANTHER" id="PTHR45668">
    <property type="entry name" value="SERINE/THREONINE-PROTEIN PHOSPHATASE 5-RELATED"/>
    <property type="match status" value="1"/>
</dbReference>
<name>A0AA36IIE8_9DINO</name>
<dbReference type="Pfam" id="PF00149">
    <property type="entry name" value="Metallophos"/>
    <property type="match status" value="1"/>
</dbReference>
<comment type="caution">
    <text evidence="5">The sequence shown here is derived from an EMBL/GenBank/DDBJ whole genome shotgun (WGS) entry which is preliminary data.</text>
</comment>
<organism evidence="5 6">
    <name type="scientific">Effrenium voratum</name>
    <dbReference type="NCBI Taxonomy" id="2562239"/>
    <lineage>
        <taxon>Eukaryota</taxon>
        <taxon>Sar</taxon>
        <taxon>Alveolata</taxon>
        <taxon>Dinophyceae</taxon>
        <taxon>Suessiales</taxon>
        <taxon>Symbiodiniaceae</taxon>
        <taxon>Effrenium</taxon>
    </lineage>
</organism>
<gene>
    <name evidence="5" type="ORF">EVOR1521_LOCUS13421</name>
</gene>
<dbReference type="AlphaFoldDB" id="A0AA36IIE8"/>